<proteinExistence type="predicted"/>
<evidence type="ECO:0000313" key="2">
    <source>
        <dbReference type="Proteomes" id="UP000184488"/>
    </source>
</evidence>
<dbReference type="EMBL" id="FQZI01000001">
    <property type="protein sequence ID" value="SHI43759.1"/>
    <property type="molecule type" value="Genomic_DNA"/>
</dbReference>
<evidence type="ECO:0008006" key="3">
    <source>
        <dbReference type="Google" id="ProtNLM"/>
    </source>
</evidence>
<gene>
    <name evidence="1" type="ORF">SAMN05444363_0559</name>
</gene>
<dbReference type="Proteomes" id="UP000184488">
    <property type="component" value="Unassembled WGS sequence"/>
</dbReference>
<organism evidence="1 2">
    <name type="scientific">Flavobacterium terrae</name>
    <dbReference type="NCBI Taxonomy" id="415425"/>
    <lineage>
        <taxon>Bacteria</taxon>
        <taxon>Pseudomonadati</taxon>
        <taxon>Bacteroidota</taxon>
        <taxon>Flavobacteriia</taxon>
        <taxon>Flavobacteriales</taxon>
        <taxon>Flavobacteriaceae</taxon>
        <taxon>Flavobacterium</taxon>
    </lineage>
</organism>
<evidence type="ECO:0000313" key="1">
    <source>
        <dbReference type="EMBL" id="SHI43759.1"/>
    </source>
</evidence>
<protein>
    <recommendedName>
        <fullName evidence="3">Universal stress protein family protein</fullName>
    </recommendedName>
</protein>
<keyword evidence="2" id="KW-1185">Reference proteome</keyword>
<dbReference type="RefSeq" id="WP_073308374.1">
    <property type="nucleotide sequence ID" value="NZ_FQZI01000001.1"/>
</dbReference>
<name>A0A1M6B4S8_9FLAO</name>
<dbReference type="OrthoDB" id="893860at2"/>
<dbReference type="AlphaFoldDB" id="A0A1M6B4S8"/>
<accession>A0A1M6B4S8</accession>
<sequence length="165" mass="18690">MRKTILIPTDFTVTSLNTLKAVLNNNPSDTTLDIILLHGITSSDSIRDLLFFSKMKQIESLSSDEFEEAYEVLCNKFDSQINSFKIDLFSGYNQAAFNSYIKTNKIEKIFISNGKQKLSNRKSFDLGRFIRKSPVEVITINTDKTSTITEKGEITEVFLKQVSIG</sequence>
<dbReference type="STRING" id="415425.SAMN05444363_0559"/>
<reference evidence="2" key="1">
    <citation type="submission" date="2016-11" db="EMBL/GenBank/DDBJ databases">
        <authorList>
            <person name="Varghese N."/>
            <person name="Submissions S."/>
        </authorList>
    </citation>
    <scope>NUCLEOTIDE SEQUENCE [LARGE SCALE GENOMIC DNA]</scope>
    <source>
        <strain evidence="2">DSM 18829</strain>
    </source>
</reference>